<feature type="signal peptide" evidence="2">
    <location>
        <begin position="1"/>
        <end position="23"/>
    </location>
</feature>
<organism evidence="3 4">
    <name type="scientific">Mycena alexandri</name>
    <dbReference type="NCBI Taxonomy" id="1745969"/>
    <lineage>
        <taxon>Eukaryota</taxon>
        <taxon>Fungi</taxon>
        <taxon>Dikarya</taxon>
        <taxon>Basidiomycota</taxon>
        <taxon>Agaricomycotina</taxon>
        <taxon>Agaricomycetes</taxon>
        <taxon>Agaricomycetidae</taxon>
        <taxon>Agaricales</taxon>
        <taxon>Marasmiineae</taxon>
        <taxon>Mycenaceae</taxon>
        <taxon>Mycena</taxon>
    </lineage>
</organism>
<keyword evidence="2" id="KW-0732">Signal</keyword>
<comment type="caution">
    <text evidence="3">The sequence shown here is derived from an EMBL/GenBank/DDBJ whole genome shotgun (WGS) entry which is preliminary data.</text>
</comment>
<name>A0AAD6WKU6_9AGAR</name>
<evidence type="ECO:0000256" key="2">
    <source>
        <dbReference type="SAM" id="SignalP"/>
    </source>
</evidence>
<feature type="region of interest" description="Disordered" evidence="1">
    <location>
        <begin position="164"/>
        <end position="186"/>
    </location>
</feature>
<dbReference type="Proteomes" id="UP001218188">
    <property type="component" value="Unassembled WGS sequence"/>
</dbReference>
<gene>
    <name evidence="3" type="ORF">C8F04DRAFT_1204099</name>
</gene>
<sequence>MKYLTALSVLLIASGSFAGVCVAQVNPAFAGFTSNATMTVVNYPQLDAVGGLPPSSGTISGSVYNRGSCSIIKTRQKGDFILANGTKGSITFGGYAFSGTTSVNFAQNGILDGTLIDLILDVDLSPDIDLDIWWTVSKSSPTCGFICSSYTYHYNNVTCAGTASTTGSTTTTTPTTTTGSKTSTTQ</sequence>
<feature type="chain" id="PRO_5041956187" evidence="2">
    <location>
        <begin position="24"/>
        <end position="186"/>
    </location>
</feature>
<accession>A0AAD6WKU6</accession>
<evidence type="ECO:0000313" key="3">
    <source>
        <dbReference type="EMBL" id="KAJ7015967.1"/>
    </source>
</evidence>
<dbReference type="AlphaFoldDB" id="A0AAD6WKU6"/>
<evidence type="ECO:0000313" key="4">
    <source>
        <dbReference type="Proteomes" id="UP001218188"/>
    </source>
</evidence>
<evidence type="ECO:0000256" key="1">
    <source>
        <dbReference type="SAM" id="MobiDB-lite"/>
    </source>
</evidence>
<dbReference type="EMBL" id="JARJCM010000684">
    <property type="protein sequence ID" value="KAJ7015967.1"/>
    <property type="molecule type" value="Genomic_DNA"/>
</dbReference>
<proteinExistence type="predicted"/>
<protein>
    <submittedName>
        <fullName evidence="3">Uncharacterized protein</fullName>
    </submittedName>
</protein>
<keyword evidence="4" id="KW-1185">Reference proteome</keyword>
<reference evidence="3" key="1">
    <citation type="submission" date="2023-03" db="EMBL/GenBank/DDBJ databases">
        <title>Massive genome expansion in bonnet fungi (Mycena s.s.) driven by repeated elements and novel gene families across ecological guilds.</title>
        <authorList>
            <consortium name="Lawrence Berkeley National Laboratory"/>
            <person name="Harder C.B."/>
            <person name="Miyauchi S."/>
            <person name="Viragh M."/>
            <person name="Kuo A."/>
            <person name="Thoen E."/>
            <person name="Andreopoulos B."/>
            <person name="Lu D."/>
            <person name="Skrede I."/>
            <person name="Drula E."/>
            <person name="Henrissat B."/>
            <person name="Morin E."/>
            <person name="Kohler A."/>
            <person name="Barry K."/>
            <person name="LaButti K."/>
            <person name="Morin E."/>
            <person name="Salamov A."/>
            <person name="Lipzen A."/>
            <person name="Mereny Z."/>
            <person name="Hegedus B."/>
            <person name="Baldrian P."/>
            <person name="Stursova M."/>
            <person name="Weitz H."/>
            <person name="Taylor A."/>
            <person name="Grigoriev I.V."/>
            <person name="Nagy L.G."/>
            <person name="Martin F."/>
            <person name="Kauserud H."/>
        </authorList>
    </citation>
    <scope>NUCLEOTIDE SEQUENCE</scope>
    <source>
        <strain evidence="3">CBHHK200</strain>
    </source>
</reference>